<name>A0A3B0YBH1_9ZZZZ</name>
<dbReference type="PANTHER" id="PTHR21496:SF0">
    <property type="entry name" value="RIESKE DOMAIN-CONTAINING PROTEIN"/>
    <property type="match status" value="1"/>
</dbReference>
<dbReference type="GO" id="GO:0046872">
    <property type="term" value="F:metal ion binding"/>
    <property type="evidence" value="ECO:0007669"/>
    <property type="project" value="UniProtKB-KW"/>
</dbReference>
<dbReference type="InterPro" id="IPR036922">
    <property type="entry name" value="Rieske_2Fe-2S_sf"/>
</dbReference>
<keyword evidence="2" id="KW-0479">Metal-binding</keyword>
<dbReference type="PROSITE" id="PS51296">
    <property type="entry name" value="RIESKE"/>
    <property type="match status" value="1"/>
</dbReference>
<dbReference type="AlphaFoldDB" id="A0A3B0YBH1"/>
<evidence type="ECO:0000259" key="6">
    <source>
        <dbReference type="PROSITE" id="PS51296"/>
    </source>
</evidence>
<keyword evidence="1" id="KW-0001">2Fe-2S</keyword>
<proteinExistence type="predicted"/>
<sequence length="106" mass="11475">MTMDAAFEAVAEAGELSPGQMKKIQAGGKHLLLCNAEGDYYAIDEMCSHEDYSLYLGCIQGKKIKCSLHGSYFDLASGEALLDPADEAINTYPVKVKAGRIWVNPS</sequence>
<evidence type="ECO:0000313" key="7">
    <source>
        <dbReference type="EMBL" id="VAW73653.1"/>
    </source>
</evidence>
<keyword evidence="4" id="KW-0411">Iron-sulfur</keyword>
<dbReference type="CDD" id="cd03528">
    <property type="entry name" value="Rieske_RO_ferredoxin"/>
    <property type="match status" value="1"/>
</dbReference>
<evidence type="ECO:0000256" key="4">
    <source>
        <dbReference type="ARBA" id="ARBA00023014"/>
    </source>
</evidence>
<accession>A0A3B0YBH1</accession>
<feature type="domain" description="Rieske" evidence="6">
    <location>
        <begin position="8"/>
        <end position="103"/>
    </location>
</feature>
<dbReference type="SUPFAM" id="SSF50022">
    <property type="entry name" value="ISP domain"/>
    <property type="match status" value="1"/>
</dbReference>
<reference evidence="7" key="1">
    <citation type="submission" date="2018-06" db="EMBL/GenBank/DDBJ databases">
        <authorList>
            <person name="Zhirakovskaya E."/>
        </authorList>
    </citation>
    <scope>NUCLEOTIDE SEQUENCE</scope>
</reference>
<dbReference type="InterPro" id="IPR017941">
    <property type="entry name" value="Rieske_2Fe-2S"/>
</dbReference>
<organism evidence="7">
    <name type="scientific">hydrothermal vent metagenome</name>
    <dbReference type="NCBI Taxonomy" id="652676"/>
    <lineage>
        <taxon>unclassified sequences</taxon>
        <taxon>metagenomes</taxon>
        <taxon>ecological metagenomes</taxon>
    </lineage>
</organism>
<evidence type="ECO:0000256" key="1">
    <source>
        <dbReference type="ARBA" id="ARBA00022714"/>
    </source>
</evidence>
<comment type="cofactor">
    <cofactor evidence="5">
        <name>[2Fe-2S] cluster</name>
        <dbReference type="ChEBI" id="CHEBI:190135"/>
    </cofactor>
</comment>
<protein>
    <submittedName>
        <fullName evidence="7">Ferredoxin, 2Fe-2S</fullName>
    </submittedName>
</protein>
<dbReference type="Gene3D" id="2.102.10.10">
    <property type="entry name" value="Rieske [2Fe-2S] iron-sulphur domain"/>
    <property type="match status" value="1"/>
</dbReference>
<keyword evidence="3" id="KW-0408">Iron</keyword>
<evidence type="ECO:0000256" key="2">
    <source>
        <dbReference type="ARBA" id="ARBA00022723"/>
    </source>
</evidence>
<dbReference type="GO" id="GO:0051537">
    <property type="term" value="F:2 iron, 2 sulfur cluster binding"/>
    <property type="evidence" value="ECO:0007669"/>
    <property type="project" value="UniProtKB-KW"/>
</dbReference>
<dbReference type="Pfam" id="PF00355">
    <property type="entry name" value="Rieske"/>
    <property type="match status" value="1"/>
</dbReference>
<evidence type="ECO:0000256" key="3">
    <source>
        <dbReference type="ARBA" id="ARBA00023004"/>
    </source>
</evidence>
<gene>
    <name evidence="7" type="ORF">MNBD_GAMMA13-379</name>
</gene>
<dbReference type="PANTHER" id="PTHR21496">
    <property type="entry name" value="FERREDOXIN-RELATED"/>
    <property type="match status" value="1"/>
</dbReference>
<evidence type="ECO:0000256" key="5">
    <source>
        <dbReference type="ARBA" id="ARBA00034078"/>
    </source>
</evidence>
<dbReference type="EMBL" id="UOFK01000039">
    <property type="protein sequence ID" value="VAW73653.1"/>
    <property type="molecule type" value="Genomic_DNA"/>
</dbReference>